<keyword evidence="2" id="KW-1185">Reference proteome</keyword>
<comment type="caution">
    <text evidence="1">The sequence shown here is derived from an EMBL/GenBank/DDBJ whole genome shotgun (WGS) entry which is preliminary data.</text>
</comment>
<dbReference type="OrthoDB" id="1431442at2"/>
<dbReference type="RefSeq" id="WP_132219415.1">
    <property type="nucleotide sequence ID" value="NZ_OX156936.1"/>
</dbReference>
<proteinExistence type="predicted"/>
<gene>
    <name evidence="1" type="ORF">EV196_11327</name>
</gene>
<dbReference type="EMBL" id="SLUP01000013">
    <property type="protein sequence ID" value="TCL62486.1"/>
    <property type="molecule type" value="Genomic_DNA"/>
</dbReference>
<dbReference type="AlphaFoldDB" id="A0A4R1R9W3"/>
<evidence type="ECO:0000313" key="1">
    <source>
        <dbReference type="EMBL" id="TCL62486.1"/>
    </source>
</evidence>
<protein>
    <submittedName>
        <fullName evidence="1">Uncharacterized protein</fullName>
    </submittedName>
</protein>
<dbReference type="Proteomes" id="UP000295455">
    <property type="component" value="Unassembled WGS sequence"/>
</dbReference>
<evidence type="ECO:0000313" key="2">
    <source>
        <dbReference type="Proteomes" id="UP000295455"/>
    </source>
</evidence>
<name>A0A4R1R9W3_9FLAO</name>
<reference evidence="1 2" key="1">
    <citation type="submission" date="2019-03" db="EMBL/GenBank/DDBJ databases">
        <title>Genomic Encyclopedia of Type Strains, Phase IV (KMG-IV): sequencing the most valuable type-strain genomes for metagenomic binning, comparative biology and taxonomic classification.</title>
        <authorList>
            <person name="Goeker M."/>
        </authorList>
    </citation>
    <scope>NUCLEOTIDE SEQUENCE [LARGE SCALE GENOMIC DNA]</scope>
    <source>
        <strain evidence="1 2">DSM 18792</strain>
    </source>
</reference>
<organism evidence="1 2">
    <name type="scientific">Mariniflexile fucanivorans</name>
    <dbReference type="NCBI Taxonomy" id="264023"/>
    <lineage>
        <taxon>Bacteria</taxon>
        <taxon>Pseudomonadati</taxon>
        <taxon>Bacteroidota</taxon>
        <taxon>Flavobacteriia</taxon>
        <taxon>Flavobacteriales</taxon>
        <taxon>Flavobacteriaceae</taxon>
        <taxon>Mariniflexile</taxon>
    </lineage>
</organism>
<accession>A0A4R1R9W3</accession>
<sequence length="444" mass="52401">MSANTEVIDTNVYEYKNIRIDKNFAFNIQVFRSYNEDAKIIKAILIYMAYDSQKDLFGFYRIDPEVFADVMFFQKSNLFRIHPNPKQFESINAQKLIKLEEKHGRMSAYRTWSNYIENALYILNTENILTDYRYKTDTKAVASVKRFNFIDEIEYELETVGKTKKIIYKYKPNEKFEENLKSYFLNTNVDIYNALKKPNLDDAYLELLNRINNCNIKNINSIAFNLNDFAAILSIKPYTRFSNYKSKINQKFETLKKAIGNDVKGLKLVWGKNSDHIETLNNALVVNQKNTRVKYDNIPILTWDKLTKEELQKKDTKTFVTLFNQELFKGLAKACFSKYENKIMDLSPGDKICFFYEWFFSSSDLDIKIIKYKDTYLEIYKTTKALPSFSGDFEMLIKALTSAYKKHKAISFNEEEITFSSKKGVKVFRHVYELLDYYKANFTL</sequence>